<name>A0A0B8NE61_9NOCA</name>
<dbReference type="EMBL" id="CP017839">
    <property type="protein sequence ID" value="APA96194.1"/>
    <property type="molecule type" value="Genomic_DNA"/>
</dbReference>
<keyword evidence="3 5" id="KW-0012">Acyltransferase</keyword>
<dbReference type="AlphaFoldDB" id="A0A0B8NE61"/>
<evidence type="ECO:0000259" key="4">
    <source>
        <dbReference type="PROSITE" id="PS51186"/>
    </source>
</evidence>
<dbReference type="FunFam" id="3.40.630.30:FF:000064">
    <property type="entry name" value="GNAT family acetyltransferase"/>
    <property type="match status" value="1"/>
</dbReference>
<dbReference type="PANTHER" id="PTHR10545">
    <property type="entry name" value="DIAMINE N-ACETYLTRANSFERASE"/>
    <property type="match status" value="1"/>
</dbReference>
<dbReference type="GO" id="GO:0008080">
    <property type="term" value="F:N-acetyltransferase activity"/>
    <property type="evidence" value="ECO:0007669"/>
    <property type="project" value="TreeGrafter"/>
</dbReference>
<gene>
    <name evidence="5" type="ORF">NS506_02127</name>
    <name evidence="6" type="ORF">NSK11_contig00032-0035</name>
</gene>
<evidence type="ECO:0000313" key="7">
    <source>
        <dbReference type="Proteomes" id="UP000037179"/>
    </source>
</evidence>
<reference evidence="7" key="1">
    <citation type="submission" date="2015-07" db="EMBL/GenBank/DDBJ databases">
        <title>Nocardia seriolae U-1 whole genome shotgun sequence.</title>
        <authorList>
            <person name="Imajoh M."/>
            <person name="Fukumoto Y."/>
            <person name="Sukeda M."/>
            <person name="Yamane J."/>
            <person name="Yamasaki K."/>
            <person name="Shimizu M."/>
            <person name="Ohnishi K."/>
            <person name="Oshima S."/>
        </authorList>
    </citation>
    <scope>NUCLEOTIDE SEQUENCE [LARGE SCALE GENOMIC DNA]</scope>
    <source>
        <strain evidence="7">U-1</strain>
    </source>
</reference>
<evidence type="ECO:0000256" key="1">
    <source>
        <dbReference type="ARBA" id="ARBA00008694"/>
    </source>
</evidence>
<feature type="domain" description="N-acetyltransferase" evidence="4">
    <location>
        <begin position="1"/>
        <end position="159"/>
    </location>
</feature>
<dbReference type="GeneID" id="93370090"/>
<dbReference type="InterPro" id="IPR051016">
    <property type="entry name" value="Diverse_Substrate_AcTransf"/>
</dbReference>
<accession>A0A0B8NE61</accession>
<dbReference type="Gene3D" id="3.40.630.30">
    <property type="match status" value="1"/>
</dbReference>
<dbReference type="RefSeq" id="WP_033087441.1">
    <property type="nucleotide sequence ID" value="NZ_AP017900.1"/>
</dbReference>
<reference evidence="5 8" key="3">
    <citation type="submission" date="2016-10" db="EMBL/GenBank/DDBJ databases">
        <title>Genome sequence of Nocardia seriolae strain EM150506, isolated from Anguila japonica.</title>
        <authorList>
            <person name="Han H.-J."/>
        </authorList>
    </citation>
    <scope>NUCLEOTIDE SEQUENCE [LARGE SCALE GENOMIC DNA]</scope>
    <source>
        <strain evidence="5 8">EM150506</strain>
    </source>
</reference>
<evidence type="ECO:0000313" key="8">
    <source>
        <dbReference type="Proteomes" id="UP000180166"/>
    </source>
</evidence>
<dbReference type="InterPro" id="IPR016181">
    <property type="entry name" value="Acyl_CoA_acyltransferase"/>
</dbReference>
<dbReference type="Proteomes" id="UP000180166">
    <property type="component" value="Chromosome"/>
</dbReference>
<dbReference type="KEGG" id="nsr:NS506_02127"/>
<proteinExistence type="inferred from homology"/>
<dbReference type="PROSITE" id="PS51186">
    <property type="entry name" value="GNAT"/>
    <property type="match status" value="1"/>
</dbReference>
<evidence type="ECO:0000313" key="6">
    <source>
        <dbReference type="EMBL" id="GAP28330.1"/>
    </source>
</evidence>
<dbReference type="Proteomes" id="UP000037179">
    <property type="component" value="Unassembled WGS sequence"/>
</dbReference>
<dbReference type="PANTHER" id="PTHR10545:SF29">
    <property type="entry name" value="GH14572P-RELATED"/>
    <property type="match status" value="1"/>
</dbReference>
<evidence type="ECO:0000256" key="3">
    <source>
        <dbReference type="ARBA" id="ARBA00023315"/>
    </source>
</evidence>
<reference evidence="6 7" key="2">
    <citation type="journal article" date="2016" name="Genome Announc.">
        <title>Draft Genome Sequence of Erythromycin- and Oxytetracycline-Sensitive Nocardia seriolae Strain U-1 (NBRC 110359).</title>
        <authorList>
            <person name="Imajoh M."/>
            <person name="Sukeda M."/>
            <person name="Shimizu M."/>
            <person name="Yamane J."/>
            <person name="Ohnishi K."/>
            <person name="Oshima S."/>
        </authorList>
    </citation>
    <scope>NUCLEOTIDE SEQUENCE [LARGE SCALE GENOMIC DNA]</scope>
    <source>
        <strain evidence="6 7">U-1</strain>
    </source>
</reference>
<keyword evidence="7" id="KW-1185">Reference proteome</keyword>
<dbReference type="EC" id="2.3.1.-" evidence="5"/>
<organism evidence="5 8">
    <name type="scientific">Nocardia seriolae</name>
    <dbReference type="NCBI Taxonomy" id="37332"/>
    <lineage>
        <taxon>Bacteria</taxon>
        <taxon>Bacillati</taxon>
        <taxon>Actinomycetota</taxon>
        <taxon>Actinomycetes</taxon>
        <taxon>Mycobacteriales</taxon>
        <taxon>Nocardiaceae</taxon>
        <taxon>Nocardia</taxon>
    </lineage>
</organism>
<dbReference type="OrthoDB" id="9805924at2"/>
<sequence>MIRRATPADLPALVDLVYDLAEYEKLREECTLTAEQLREALFGPKPALYAHVAENDRGIVGCAIWFLNYSTWKGVHGIFLEDLYVKPEARGHGLGKSLLAALARECVEQGYARFEWSVLTWNTPSIDFYESIGAVNQHEWTGYRLAGPALARLAAHADD</sequence>
<dbReference type="EMBL" id="BBYQ01000032">
    <property type="protein sequence ID" value="GAP28330.1"/>
    <property type="molecule type" value="Genomic_DNA"/>
</dbReference>
<dbReference type="Pfam" id="PF00583">
    <property type="entry name" value="Acetyltransf_1"/>
    <property type="match status" value="1"/>
</dbReference>
<dbReference type="InterPro" id="IPR000182">
    <property type="entry name" value="GNAT_dom"/>
</dbReference>
<keyword evidence="2 5" id="KW-0808">Transferase</keyword>
<evidence type="ECO:0000313" key="5">
    <source>
        <dbReference type="EMBL" id="APA96194.1"/>
    </source>
</evidence>
<dbReference type="CDD" id="cd04301">
    <property type="entry name" value="NAT_SF"/>
    <property type="match status" value="1"/>
</dbReference>
<evidence type="ECO:0000256" key="2">
    <source>
        <dbReference type="ARBA" id="ARBA00022679"/>
    </source>
</evidence>
<comment type="similarity">
    <text evidence="1">Belongs to the acetyltransferase family.</text>
</comment>
<dbReference type="SUPFAM" id="SSF55729">
    <property type="entry name" value="Acyl-CoA N-acyltransferases (Nat)"/>
    <property type="match status" value="1"/>
</dbReference>
<protein>
    <submittedName>
        <fullName evidence="5 6">Acetyltransferase</fullName>
        <ecNumber evidence="5">2.3.1.-</ecNumber>
    </submittedName>
</protein>